<gene>
    <name evidence="1" type="ORF">PG991_001454</name>
</gene>
<reference evidence="1 2" key="1">
    <citation type="submission" date="2023-01" db="EMBL/GenBank/DDBJ databases">
        <title>Analysis of 21 Apiospora genomes using comparative genomics revels a genus with tremendous synthesis potential of carbohydrate active enzymes and secondary metabolites.</title>
        <authorList>
            <person name="Sorensen T."/>
        </authorList>
    </citation>
    <scope>NUCLEOTIDE SEQUENCE [LARGE SCALE GENOMIC DNA]</scope>
    <source>
        <strain evidence="1 2">CBS 20057</strain>
    </source>
</reference>
<sequence>MLLRIPVSHRRLEGIWITRYPEERRKLCPAEQVYALDLALDHDKLDTLGRRDQIVALLQKILRHADQVRRERVVVMDEAFDDAADGFSDETETSVVEEAFVVVLNVEEDLVFVEGAEELSVIADALVFVDAPVMARRLWWRGRIGVTSSMSRWRAASCGASAATVCSPLRKARRMMRHFHTSTMQGGRASTMPTKAMMDSAVTSMFPLSSEPDMVTSSKSKYYFPCFRRFLPLWDSSRVDFARNANEGEDGAPGDVWVLGQRTKSDSHQDKTGVFL</sequence>
<keyword evidence="2" id="KW-1185">Reference proteome</keyword>
<dbReference type="Proteomes" id="UP001396898">
    <property type="component" value="Unassembled WGS sequence"/>
</dbReference>
<proteinExistence type="predicted"/>
<evidence type="ECO:0008006" key="3">
    <source>
        <dbReference type="Google" id="ProtNLM"/>
    </source>
</evidence>
<evidence type="ECO:0000313" key="1">
    <source>
        <dbReference type="EMBL" id="KAK8037140.1"/>
    </source>
</evidence>
<name>A0ABR1SS39_9PEZI</name>
<dbReference type="EMBL" id="JAQQWI010000003">
    <property type="protein sequence ID" value="KAK8037140.1"/>
    <property type="molecule type" value="Genomic_DNA"/>
</dbReference>
<accession>A0ABR1SS39</accession>
<evidence type="ECO:0000313" key="2">
    <source>
        <dbReference type="Proteomes" id="UP001396898"/>
    </source>
</evidence>
<organism evidence="1 2">
    <name type="scientific">Apiospora marii</name>
    <dbReference type="NCBI Taxonomy" id="335849"/>
    <lineage>
        <taxon>Eukaryota</taxon>
        <taxon>Fungi</taxon>
        <taxon>Dikarya</taxon>
        <taxon>Ascomycota</taxon>
        <taxon>Pezizomycotina</taxon>
        <taxon>Sordariomycetes</taxon>
        <taxon>Xylariomycetidae</taxon>
        <taxon>Amphisphaeriales</taxon>
        <taxon>Apiosporaceae</taxon>
        <taxon>Apiospora</taxon>
    </lineage>
</organism>
<protein>
    <recommendedName>
        <fullName evidence="3">SAP domain-containing protein</fullName>
    </recommendedName>
</protein>
<comment type="caution">
    <text evidence="1">The sequence shown here is derived from an EMBL/GenBank/DDBJ whole genome shotgun (WGS) entry which is preliminary data.</text>
</comment>